<dbReference type="Pfam" id="PF07963">
    <property type="entry name" value="N_methyl"/>
    <property type="match status" value="1"/>
</dbReference>
<name>A0A2S9K2U5_9BURK</name>
<feature type="transmembrane region" description="Helical" evidence="8">
    <location>
        <begin position="20"/>
        <end position="38"/>
    </location>
</feature>
<dbReference type="Pfam" id="PF00114">
    <property type="entry name" value="Pilin"/>
    <property type="match status" value="1"/>
</dbReference>
<gene>
    <name evidence="9" type="ORF">C6P64_12730</name>
</gene>
<organism evidence="9 10">
    <name type="scientific">Malikia granosa</name>
    <dbReference type="NCBI Taxonomy" id="263067"/>
    <lineage>
        <taxon>Bacteria</taxon>
        <taxon>Pseudomonadati</taxon>
        <taxon>Pseudomonadota</taxon>
        <taxon>Betaproteobacteria</taxon>
        <taxon>Burkholderiales</taxon>
        <taxon>Comamonadaceae</taxon>
        <taxon>Malikia</taxon>
    </lineage>
</organism>
<sequence>MKNLKSLKQQAQRGFTLIELMIVVAIIGILAAIALPAYSDYTIRARVTEGLTFADSIKATVSENIASNGGVTASKTGLCDGVTATAATDNIASWDCDNTATKPGRITITMKANAGSVVFSLTPTATAGSPITWACTVADDAKAKYMPSSCRVKTV</sequence>
<proteinExistence type="inferred from homology"/>
<evidence type="ECO:0000256" key="8">
    <source>
        <dbReference type="SAM" id="Phobius"/>
    </source>
</evidence>
<keyword evidence="10" id="KW-1185">Reference proteome</keyword>
<dbReference type="GO" id="GO:0016020">
    <property type="term" value="C:membrane"/>
    <property type="evidence" value="ECO:0007669"/>
    <property type="project" value="UniProtKB-SubCell"/>
</dbReference>
<evidence type="ECO:0000256" key="3">
    <source>
        <dbReference type="ARBA" id="ARBA00022481"/>
    </source>
</evidence>
<evidence type="ECO:0000313" key="10">
    <source>
        <dbReference type="Proteomes" id="UP000238589"/>
    </source>
</evidence>
<keyword evidence="6 8" id="KW-0472">Membrane</keyword>
<evidence type="ECO:0000256" key="4">
    <source>
        <dbReference type="ARBA" id="ARBA00022692"/>
    </source>
</evidence>
<dbReference type="PRINTS" id="PR00885">
    <property type="entry name" value="BCTERIALGSPH"/>
</dbReference>
<dbReference type="EMBL" id="PVLQ01000047">
    <property type="protein sequence ID" value="PRD64771.1"/>
    <property type="molecule type" value="Genomic_DNA"/>
</dbReference>
<comment type="caution">
    <text evidence="9">The sequence shown here is derived from an EMBL/GenBank/DDBJ whole genome shotgun (WGS) entry which is preliminary data.</text>
</comment>
<dbReference type="OrthoDB" id="8607132at2"/>
<comment type="subcellular location">
    <subcellularLocation>
        <location evidence="1">Membrane</location>
        <topology evidence="1">Single-pass membrane protein</topology>
    </subcellularLocation>
</comment>
<dbReference type="GO" id="GO:0009289">
    <property type="term" value="C:pilus"/>
    <property type="evidence" value="ECO:0007669"/>
    <property type="project" value="InterPro"/>
</dbReference>
<dbReference type="Gene3D" id="3.30.700.10">
    <property type="entry name" value="Glycoprotein, Type 4 Pilin"/>
    <property type="match status" value="1"/>
</dbReference>
<keyword evidence="4 8" id="KW-0812">Transmembrane</keyword>
<dbReference type="InterPro" id="IPR002416">
    <property type="entry name" value="T2SS_protein-GspH"/>
</dbReference>
<evidence type="ECO:0000256" key="6">
    <source>
        <dbReference type="ARBA" id="ARBA00023136"/>
    </source>
</evidence>
<dbReference type="GO" id="GO:0007155">
    <property type="term" value="P:cell adhesion"/>
    <property type="evidence" value="ECO:0007669"/>
    <property type="project" value="InterPro"/>
</dbReference>
<evidence type="ECO:0000256" key="7">
    <source>
        <dbReference type="RuleBase" id="RU000389"/>
    </source>
</evidence>
<dbReference type="GO" id="GO:0015627">
    <property type="term" value="C:type II protein secretion system complex"/>
    <property type="evidence" value="ECO:0007669"/>
    <property type="project" value="InterPro"/>
</dbReference>
<dbReference type="PANTHER" id="PTHR30093">
    <property type="entry name" value="GENERAL SECRETION PATHWAY PROTEIN G"/>
    <property type="match status" value="1"/>
</dbReference>
<dbReference type="PROSITE" id="PS00409">
    <property type="entry name" value="PROKAR_NTER_METHYL"/>
    <property type="match status" value="1"/>
</dbReference>
<keyword evidence="7" id="KW-0281">Fimbrium</keyword>
<evidence type="ECO:0000313" key="9">
    <source>
        <dbReference type="EMBL" id="PRD64771.1"/>
    </source>
</evidence>
<comment type="similarity">
    <text evidence="2 7">Belongs to the N-Me-Phe pilin family.</text>
</comment>
<dbReference type="Proteomes" id="UP000238589">
    <property type="component" value="Unassembled WGS sequence"/>
</dbReference>
<evidence type="ECO:0000256" key="1">
    <source>
        <dbReference type="ARBA" id="ARBA00004167"/>
    </source>
</evidence>
<dbReference type="RefSeq" id="WP_105748939.1">
    <property type="nucleotide sequence ID" value="NZ_PVLQ01000047.1"/>
</dbReference>
<reference evidence="9 10" key="1">
    <citation type="submission" date="2018-03" db="EMBL/GenBank/DDBJ databases">
        <title>Comparative genomics illustrates the genes involved in a hyperalkaliphilic mechanisms of Serpentinomonas isolated from highly-alkaline calcium-rich serpentinized springs.</title>
        <authorList>
            <person name="Suzuki S."/>
            <person name="Ishii S."/>
            <person name="Walworth N."/>
            <person name="Bird L."/>
            <person name="Kuenen J.G."/>
            <person name="Nealson K.H."/>
        </authorList>
    </citation>
    <scope>NUCLEOTIDE SEQUENCE [LARGE SCALE GENOMIC DNA]</scope>
    <source>
        <strain evidence="9 10">P1</strain>
    </source>
</reference>
<dbReference type="PANTHER" id="PTHR30093:SF34">
    <property type="entry name" value="PREPILIN PEPTIDASE-DEPENDENT PROTEIN D"/>
    <property type="match status" value="1"/>
</dbReference>
<keyword evidence="3" id="KW-0488">Methylation</keyword>
<dbReference type="NCBIfam" id="TIGR02532">
    <property type="entry name" value="IV_pilin_GFxxxE"/>
    <property type="match status" value="1"/>
</dbReference>
<accession>A0A2S9K2U5</accession>
<dbReference type="GO" id="GO:0015628">
    <property type="term" value="P:protein secretion by the type II secretion system"/>
    <property type="evidence" value="ECO:0007669"/>
    <property type="project" value="InterPro"/>
</dbReference>
<dbReference type="InterPro" id="IPR001082">
    <property type="entry name" value="Pilin"/>
</dbReference>
<evidence type="ECO:0000256" key="5">
    <source>
        <dbReference type="ARBA" id="ARBA00022989"/>
    </source>
</evidence>
<keyword evidence="5 8" id="KW-1133">Transmembrane helix</keyword>
<dbReference type="AlphaFoldDB" id="A0A2S9K2U5"/>
<evidence type="ECO:0000256" key="2">
    <source>
        <dbReference type="ARBA" id="ARBA00005233"/>
    </source>
</evidence>
<dbReference type="InterPro" id="IPR012902">
    <property type="entry name" value="N_methyl_site"/>
</dbReference>
<dbReference type="SUPFAM" id="SSF54523">
    <property type="entry name" value="Pili subunits"/>
    <property type="match status" value="1"/>
</dbReference>
<protein>
    <submittedName>
        <fullName evidence="9">Competence protein</fullName>
    </submittedName>
</protein>
<dbReference type="InterPro" id="IPR045584">
    <property type="entry name" value="Pilin-like"/>
</dbReference>